<dbReference type="PANTHER" id="PTHR30349">
    <property type="entry name" value="PHAGE INTEGRASE-RELATED"/>
    <property type="match status" value="1"/>
</dbReference>
<dbReference type="InterPro" id="IPR050090">
    <property type="entry name" value="Tyrosine_recombinase_XerCD"/>
</dbReference>
<organism evidence="6 7">
    <name type="scientific">Olivibacter jilunii</name>
    <dbReference type="NCBI Taxonomy" id="985016"/>
    <lineage>
        <taxon>Bacteria</taxon>
        <taxon>Pseudomonadati</taxon>
        <taxon>Bacteroidota</taxon>
        <taxon>Sphingobacteriia</taxon>
        <taxon>Sphingobacteriales</taxon>
        <taxon>Sphingobacteriaceae</taxon>
        <taxon>Olivibacter</taxon>
    </lineage>
</organism>
<comment type="caution">
    <text evidence="6">The sequence shown here is derived from an EMBL/GenBank/DDBJ whole genome shotgun (WGS) entry which is preliminary data.</text>
</comment>
<dbReference type="InterPro" id="IPR013762">
    <property type="entry name" value="Integrase-like_cat_sf"/>
</dbReference>
<dbReference type="PROSITE" id="PS51898">
    <property type="entry name" value="TYR_RECOMBINASE"/>
    <property type="match status" value="1"/>
</dbReference>
<evidence type="ECO:0000256" key="1">
    <source>
        <dbReference type="ARBA" id="ARBA00008857"/>
    </source>
</evidence>
<dbReference type="PANTHER" id="PTHR30349:SF64">
    <property type="entry name" value="PROPHAGE INTEGRASE INTD-RELATED"/>
    <property type="match status" value="1"/>
</dbReference>
<keyword evidence="2" id="KW-0238">DNA-binding</keyword>
<dbReference type="InterPro" id="IPR025269">
    <property type="entry name" value="SAM-like_dom"/>
</dbReference>
<sequence length="532" mass="61411">MKGTTRLNLRLDKASKNGKCPIEIIYSVRGQRKYIYPGVSVFPEQWDEENQKFVYFAKKSLYKIAARFKAYRIANSISIKQLSKELHIDKNVITQIEKGMIKPSSDILKALYQKYKIDPNIITKGTTSDGIAILPDRQFDSLADTDDISTFERIISEALLQLERIEKKFEVNDIPFSAEMVAGAFKESKTGPTKKESSSKLVYEFIDRYIIENAPSRAKGSLGVYKSLRTHLQAFEAHTKRKVRFDEINYAFFQSFHNFLIEHKTEKGKTLNNITIAKQLSTLKTFLGYARKHGIVTNDSYRDYRVSRQDLEVIALTEREFLTLYHLDLSDNSKKAPLSFDEQGNVIKWISYESLAKVRDVFCFSCTMGLRYSDLAQLRWNHIKTTEIKITVKKTKKPLIVPINGYAEEILSRYKDCVYPLPVISNQKYNDYIKALCRLAEINGMEQIIRLKGAKEISTFHPKYELISAHTGRKTFCTLSLERGVPAETVMATSGHHDYKSFKRYVKITEERKRNEMQKAWGAPKILKIVNK</sequence>
<gene>
    <name evidence="6" type="ORF">ACFS6J_04355</name>
</gene>
<dbReference type="Pfam" id="PF17293">
    <property type="entry name" value="Arm-DNA-bind_5"/>
    <property type="match status" value="1"/>
</dbReference>
<dbReference type="CDD" id="cd00093">
    <property type="entry name" value="HTH_XRE"/>
    <property type="match status" value="1"/>
</dbReference>
<dbReference type="SUPFAM" id="SSF47413">
    <property type="entry name" value="lambda repressor-like DNA-binding domains"/>
    <property type="match status" value="1"/>
</dbReference>
<dbReference type="PROSITE" id="PS50943">
    <property type="entry name" value="HTH_CROC1"/>
    <property type="match status" value="1"/>
</dbReference>
<dbReference type="Gene3D" id="1.10.443.10">
    <property type="entry name" value="Intergrase catalytic core"/>
    <property type="match status" value="1"/>
</dbReference>
<dbReference type="SMART" id="SM00530">
    <property type="entry name" value="HTH_XRE"/>
    <property type="match status" value="1"/>
</dbReference>
<evidence type="ECO:0000256" key="2">
    <source>
        <dbReference type="ARBA" id="ARBA00023125"/>
    </source>
</evidence>
<proteinExistence type="inferred from homology"/>
<dbReference type="Gene3D" id="1.10.260.40">
    <property type="entry name" value="lambda repressor-like DNA-binding domains"/>
    <property type="match status" value="1"/>
</dbReference>
<dbReference type="InterPro" id="IPR011010">
    <property type="entry name" value="DNA_brk_join_enz"/>
</dbReference>
<dbReference type="CDD" id="cd01185">
    <property type="entry name" value="INTN1_C_like"/>
    <property type="match status" value="1"/>
</dbReference>
<dbReference type="Proteomes" id="UP001597560">
    <property type="component" value="Unassembled WGS sequence"/>
</dbReference>
<protein>
    <submittedName>
        <fullName evidence="6">Phage integrase SAM-like domain-containing protein</fullName>
    </submittedName>
</protein>
<dbReference type="SUPFAM" id="SSF56349">
    <property type="entry name" value="DNA breaking-rejoining enzymes"/>
    <property type="match status" value="1"/>
</dbReference>
<feature type="domain" description="HTH cro/C1-type" evidence="4">
    <location>
        <begin position="68"/>
        <end position="122"/>
    </location>
</feature>
<dbReference type="InterPro" id="IPR002104">
    <property type="entry name" value="Integrase_catalytic"/>
</dbReference>
<dbReference type="InterPro" id="IPR001387">
    <property type="entry name" value="Cro/C1-type_HTH"/>
</dbReference>
<evidence type="ECO:0000256" key="3">
    <source>
        <dbReference type="ARBA" id="ARBA00023172"/>
    </source>
</evidence>
<dbReference type="InterPro" id="IPR010998">
    <property type="entry name" value="Integrase_recombinase_N"/>
</dbReference>
<evidence type="ECO:0000259" key="5">
    <source>
        <dbReference type="PROSITE" id="PS51898"/>
    </source>
</evidence>
<dbReference type="EMBL" id="JBHUPA010000002">
    <property type="protein sequence ID" value="MFD2961004.1"/>
    <property type="molecule type" value="Genomic_DNA"/>
</dbReference>
<accession>A0ABW6AYE0</accession>
<feature type="domain" description="Tyr recombinase" evidence="5">
    <location>
        <begin position="333"/>
        <end position="518"/>
    </location>
</feature>
<evidence type="ECO:0000313" key="7">
    <source>
        <dbReference type="Proteomes" id="UP001597560"/>
    </source>
</evidence>
<dbReference type="Pfam" id="PF13102">
    <property type="entry name" value="Phage_int_SAM_5"/>
    <property type="match status" value="1"/>
</dbReference>
<dbReference type="Pfam" id="PF00589">
    <property type="entry name" value="Phage_integrase"/>
    <property type="match status" value="1"/>
</dbReference>
<name>A0ABW6AYE0_9SPHI</name>
<evidence type="ECO:0000313" key="6">
    <source>
        <dbReference type="EMBL" id="MFD2961004.1"/>
    </source>
</evidence>
<comment type="similarity">
    <text evidence="1">Belongs to the 'phage' integrase family.</text>
</comment>
<evidence type="ECO:0000259" key="4">
    <source>
        <dbReference type="PROSITE" id="PS50943"/>
    </source>
</evidence>
<keyword evidence="7" id="KW-1185">Reference proteome</keyword>
<reference evidence="7" key="1">
    <citation type="journal article" date="2019" name="Int. J. Syst. Evol. Microbiol.">
        <title>The Global Catalogue of Microorganisms (GCM) 10K type strain sequencing project: providing services to taxonomists for standard genome sequencing and annotation.</title>
        <authorList>
            <consortium name="The Broad Institute Genomics Platform"/>
            <consortium name="The Broad Institute Genome Sequencing Center for Infectious Disease"/>
            <person name="Wu L."/>
            <person name="Ma J."/>
        </authorList>
    </citation>
    <scope>NUCLEOTIDE SEQUENCE [LARGE SCALE GENOMIC DNA]</scope>
    <source>
        <strain evidence="7">KCTC 23098</strain>
    </source>
</reference>
<dbReference type="InterPro" id="IPR035386">
    <property type="entry name" value="Arm-DNA-bind_5"/>
</dbReference>
<dbReference type="InterPro" id="IPR010982">
    <property type="entry name" value="Lambda_DNA-bd_dom_sf"/>
</dbReference>
<keyword evidence="3" id="KW-0233">DNA recombination</keyword>
<dbReference type="RefSeq" id="WP_377609200.1">
    <property type="nucleotide sequence ID" value="NZ_JBHUPA010000002.1"/>
</dbReference>
<dbReference type="Gene3D" id="1.10.150.130">
    <property type="match status" value="1"/>
</dbReference>